<gene>
    <name evidence="1" type="ORF">FTUN_7541</name>
</gene>
<organism evidence="1 2">
    <name type="scientific">Frigoriglobus tundricola</name>
    <dbReference type="NCBI Taxonomy" id="2774151"/>
    <lineage>
        <taxon>Bacteria</taxon>
        <taxon>Pseudomonadati</taxon>
        <taxon>Planctomycetota</taxon>
        <taxon>Planctomycetia</taxon>
        <taxon>Gemmatales</taxon>
        <taxon>Gemmataceae</taxon>
        <taxon>Frigoriglobus</taxon>
    </lineage>
</organism>
<evidence type="ECO:0000313" key="1">
    <source>
        <dbReference type="EMBL" id="QJW99918.1"/>
    </source>
</evidence>
<keyword evidence="2" id="KW-1185">Reference proteome</keyword>
<dbReference type="EMBL" id="CP053452">
    <property type="protein sequence ID" value="QJW99918.1"/>
    <property type="molecule type" value="Genomic_DNA"/>
</dbReference>
<dbReference type="AlphaFoldDB" id="A0A6M5Z172"/>
<dbReference type="KEGG" id="ftj:FTUN_7541"/>
<proteinExistence type="predicted"/>
<reference evidence="2" key="1">
    <citation type="submission" date="2020-05" db="EMBL/GenBank/DDBJ databases">
        <title>Frigoriglobus tundricola gen. nov., sp. nov., a psychrotolerant cellulolytic planctomycete of the family Gemmataceae with two divergent copies of 16S rRNA gene.</title>
        <authorList>
            <person name="Kulichevskaya I.S."/>
            <person name="Ivanova A.A."/>
            <person name="Naumoff D.G."/>
            <person name="Beletsky A.V."/>
            <person name="Rijpstra W.I.C."/>
            <person name="Sinninghe Damste J.S."/>
            <person name="Mardanov A.V."/>
            <person name="Ravin N.V."/>
            <person name="Dedysh S.N."/>
        </authorList>
    </citation>
    <scope>NUCLEOTIDE SEQUENCE [LARGE SCALE GENOMIC DNA]</scope>
    <source>
        <strain evidence="2">PL17</strain>
    </source>
</reference>
<accession>A0A6M5Z172</accession>
<protein>
    <submittedName>
        <fullName evidence="1">Uncharacterized protein</fullName>
    </submittedName>
</protein>
<evidence type="ECO:0000313" key="2">
    <source>
        <dbReference type="Proteomes" id="UP000503447"/>
    </source>
</evidence>
<name>A0A6M5Z172_9BACT</name>
<sequence>MRGAQENSCTQQLIEFATRPTRVSDTAWSQMLALQYIDSVAIRWREVKRFEEERAWRVAAVCGRA</sequence>
<dbReference type="Proteomes" id="UP000503447">
    <property type="component" value="Chromosome"/>
</dbReference>